<dbReference type="InterPro" id="IPR001466">
    <property type="entry name" value="Beta-lactam-related"/>
</dbReference>
<evidence type="ECO:0000313" key="4">
    <source>
        <dbReference type="Proteomes" id="UP000275225"/>
    </source>
</evidence>
<dbReference type="PANTHER" id="PTHR46825">
    <property type="entry name" value="D-ALANYL-D-ALANINE-CARBOXYPEPTIDASE/ENDOPEPTIDASE AMPH"/>
    <property type="match status" value="1"/>
</dbReference>
<dbReference type="EMBL" id="RQJX01000014">
    <property type="protein sequence ID" value="RQN03129.1"/>
    <property type="molecule type" value="Genomic_DNA"/>
</dbReference>
<dbReference type="RefSeq" id="WP_124237148.1">
    <property type="nucleotide sequence ID" value="NZ_JBHUFI010000008.1"/>
</dbReference>
<dbReference type="SUPFAM" id="SSF56601">
    <property type="entry name" value="beta-lactamase/transpeptidase-like"/>
    <property type="match status" value="1"/>
</dbReference>
<feature type="domain" description="DUF7586" evidence="2">
    <location>
        <begin position="345"/>
        <end position="420"/>
    </location>
</feature>
<dbReference type="OrthoDB" id="3863176at2"/>
<name>A0A3N6W6H7_9ACTN</name>
<feature type="domain" description="Beta-lactamase-related" evidence="1">
    <location>
        <begin position="9"/>
        <end position="324"/>
    </location>
</feature>
<evidence type="ECO:0000313" key="3">
    <source>
        <dbReference type="EMBL" id="RQN03129.1"/>
    </source>
</evidence>
<accession>A0A3N6W6H7</accession>
<reference evidence="3 4" key="1">
    <citation type="submission" date="2018-11" db="EMBL/GenBank/DDBJ databases">
        <authorList>
            <person name="Li F."/>
        </authorList>
    </citation>
    <scope>NUCLEOTIDE SEQUENCE [LARGE SCALE GENOMIC DNA]</scope>
    <source>
        <strain evidence="3 4">YS17T</strain>
    </source>
</reference>
<evidence type="ECO:0000259" key="2">
    <source>
        <dbReference type="Pfam" id="PF24491"/>
    </source>
</evidence>
<dbReference type="PANTHER" id="PTHR46825:SF7">
    <property type="entry name" value="D-ALANYL-D-ALANINE CARBOXYPEPTIDASE"/>
    <property type="match status" value="1"/>
</dbReference>
<protein>
    <submittedName>
        <fullName evidence="3">Class A beta-lactamase-related serine hydrolase</fullName>
    </submittedName>
</protein>
<dbReference type="Pfam" id="PF24491">
    <property type="entry name" value="DUF7586"/>
    <property type="match status" value="1"/>
</dbReference>
<dbReference type="GO" id="GO:0016787">
    <property type="term" value="F:hydrolase activity"/>
    <property type="evidence" value="ECO:0007669"/>
    <property type="project" value="UniProtKB-KW"/>
</dbReference>
<dbReference type="AlphaFoldDB" id="A0A3N6W6H7"/>
<dbReference type="Gene3D" id="3.40.710.10">
    <property type="entry name" value="DD-peptidase/beta-lactamase superfamily"/>
    <property type="match status" value="1"/>
</dbReference>
<gene>
    <name evidence="3" type="ORF">EHW97_10630</name>
</gene>
<evidence type="ECO:0000259" key="1">
    <source>
        <dbReference type="Pfam" id="PF00144"/>
    </source>
</evidence>
<dbReference type="InterPro" id="IPR012338">
    <property type="entry name" value="Beta-lactam/transpept-like"/>
</dbReference>
<dbReference type="InterPro" id="IPR050491">
    <property type="entry name" value="AmpC-like"/>
</dbReference>
<comment type="caution">
    <text evidence="3">The sequence shown here is derived from an EMBL/GenBank/DDBJ whole genome shotgun (WGS) entry which is preliminary data.</text>
</comment>
<dbReference type="Proteomes" id="UP000275225">
    <property type="component" value="Unassembled WGS sequence"/>
</dbReference>
<proteinExistence type="predicted"/>
<keyword evidence="4" id="KW-1185">Reference proteome</keyword>
<sequence length="439" mass="47554">MSPFDERLHREHVERRLPSVTAAVVATDEVVWAGAVGARDGRDGAAVDRATRYRIGSITKTFVAVAVLRAREQGLLDLSTRVRQLLPDAAHASFADVTVAQLLTHTSGLQAETRGPWWERTPGLDWPTLRDSALRLAHPPGTRFHYSNVGYAILGRIVEQLHGRPWFDVVRDEVLAPIGAADAMSLRPDTSAAVPLAVHPHEDLLHAEPEFDAGAMAPAGQVWSSIDGLARWARFALSDGEGLLSPATMDLMRVPLAVDDRLGAGWDSAQGLGWRIWHDGARRYVGHGGSMPGFLATLKVEPERGIGVVVLTNTTHGLGELADGLLREAESVVPSPAALHPQPSATVRELLGTWYWGPAPFIAEPHEDGFLLSPAEGAGRGSRFVPDGDGWRGRDGYYAGERLIVRDDGALDLASFIFTRQPYDPAHSYPGDLDPAGWH</sequence>
<organism evidence="3 4">
    <name type="scientific">Aeromicrobium camelliae</name>
    <dbReference type="NCBI Taxonomy" id="1538144"/>
    <lineage>
        <taxon>Bacteria</taxon>
        <taxon>Bacillati</taxon>
        <taxon>Actinomycetota</taxon>
        <taxon>Actinomycetes</taxon>
        <taxon>Propionibacteriales</taxon>
        <taxon>Nocardioidaceae</taxon>
        <taxon>Aeromicrobium</taxon>
    </lineage>
</organism>
<dbReference type="InterPro" id="IPR056008">
    <property type="entry name" value="DUF7586"/>
</dbReference>
<dbReference type="Pfam" id="PF00144">
    <property type="entry name" value="Beta-lactamase"/>
    <property type="match status" value="1"/>
</dbReference>
<keyword evidence="3" id="KW-0378">Hydrolase</keyword>